<feature type="region of interest" description="Disordered" evidence="1">
    <location>
        <begin position="280"/>
        <end position="361"/>
    </location>
</feature>
<dbReference type="Proteomes" id="UP000419144">
    <property type="component" value="Unassembled WGS sequence"/>
</dbReference>
<dbReference type="EMBL" id="BLBS01000018">
    <property type="protein sequence ID" value="GET87117.1"/>
    <property type="molecule type" value="Genomic_DNA"/>
</dbReference>
<comment type="caution">
    <text evidence="2">The sequence shown here is derived from an EMBL/GenBank/DDBJ whole genome shotgun (WGS) entry which is preliminary data.</text>
</comment>
<proteinExistence type="predicted"/>
<feature type="compositionally biased region" description="Polar residues" evidence="1">
    <location>
        <begin position="332"/>
        <end position="352"/>
    </location>
</feature>
<protein>
    <submittedName>
        <fullName evidence="2">Uncharacterized protein</fullName>
    </submittedName>
</protein>
<evidence type="ECO:0000313" key="3">
    <source>
        <dbReference type="Proteomes" id="UP000419144"/>
    </source>
</evidence>
<keyword evidence="3" id="KW-1185">Reference proteome</keyword>
<dbReference type="VEuPathDB" id="TriTrypDB:LtaPh_1408600"/>
<organism evidence="2 3">
    <name type="scientific">Leishmania tarentolae</name>
    <name type="common">Sauroleishmania tarentolae</name>
    <dbReference type="NCBI Taxonomy" id="5689"/>
    <lineage>
        <taxon>Eukaryota</taxon>
        <taxon>Discoba</taxon>
        <taxon>Euglenozoa</taxon>
        <taxon>Kinetoplastea</taxon>
        <taxon>Metakinetoplastina</taxon>
        <taxon>Trypanosomatida</taxon>
        <taxon>Trypanosomatidae</taxon>
        <taxon>Leishmaniinae</taxon>
        <taxon>Leishmania</taxon>
        <taxon>lizard Leishmania</taxon>
    </lineage>
</organism>
<accession>A0A640KH85</accession>
<dbReference type="AlphaFoldDB" id="A0A640KH85"/>
<gene>
    <name evidence="2" type="ORF">LtaPh_1408600</name>
</gene>
<dbReference type="OrthoDB" id="252252at2759"/>
<reference evidence="2" key="1">
    <citation type="submission" date="2019-11" db="EMBL/GenBank/DDBJ databases">
        <title>Leishmania tarentolae CDS.</title>
        <authorList>
            <person name="Goto Y."/>
            <person name="Yamagishi J."/>
        </authorList>
    </citation>
    <scope>NUCLEOTIDE SEQUENCE [LARGE SCALE GENOMIC DNA]</scope>
    <source>
        <strain evidence="2">Parrot Tar II</strain>
    </source>
</reference>
<name>A0A640KH85_LEITA</name>
<evidence type="ECO:0000313" key="2">
    <source>
        <dbReference type="EMBL" id="GET87117.1"/>
    </source>
</evidence>
<feature type="compositionally biased region" description="Low complexity" evidence="1">
    <location>
        <begin position="280"/>
        <end position="300"/>
    </location>
</feature>
<sequence>MLLTKEEVQTITLNAKSVHKYADQAFFPAEINEAGKRIGDQPFLNFFVRYHRRHAPEQYSWSRLRRVLLLEDVMAAQEPGTSPIVTFPTIEWRGKLFWVCFAVEPVHPQPSSSATRNDAVEEEEIVTLPQLSNTVPTDDEVLAFCVASANQRPTEVYADGVLGDAPAVQPVLLEPGEVASAAQSVSHNTLQRLEGVDDVNQVPAAAAAALNPRAFVPTPRQVELLRQYKKQHLAHHEWTEEEIEASKMLRQRYGTIGVATAPVRTVTYIQHHRVEECRQQQQQQQHQRQALLSSSSAGAATKSLNASQATEVDLTQEPVSSTPTGNGDVCAMTQTQRSTLSVVAPSSQSTATPAMDTPLSPFLPRSVLRAHQQQQQQQHATAPLALNQHLPASDPSAVLILGDGASASLSPLSASKAPPPETQTQTQASLPPGSPMELSRHLSQLREAEEAFYQYISEKSRSASLNRLADITKRNSETNTRNRRRGIANERRLERKGNLLESCGLWITDDKERASKAEDYVKAQAGDPSSTRKNNDSTTSASVAAGGVAAGDGVGTSKSAEDVFVERFKAYYDAQRITFTNCADSNVFSDGGDADIDPLLQAAAAVSDAGPESDKAHLSHSAGTVMEAMCLGRRPVRRLLPNRLRTEESTPALVQAQLVHRSTVRMAKRPREV</sequence>
<feature type="region of interest" description="Disordered" evidence="1">
    <location>
        <begin position="410"/>
        <end position="441"/>
    </location>
</feature>
<feature type="region of interest" description="Disordered" evidence="1">
    <location>
        <begin position="520"/>
        <end position="540"/>
    </location>
</feature>
<evidence type="ECO:0000256" key="1">
    <source>
        <dbReference type="SAM" id="MobiDB-lite"/>
    </source>
</evidence>